<sequence>MAERDLVWVVLKREGVDENEVPTQVYCPVGRFFNIDTLKKAAKAEFGQLLAHVAAAQLSVSRSATRDDPAEDPRTLVSAIAPNPDVTLYIHAPAAPPQEQRRRKRIRKVQRVQTPEHITGSSAVPSYSTTLLSLFAWWLPVASRESSKEGLPQQCLSSALSSASHAGSSSQCTAISSKAYSAAENAPLLAAHTTGGCTRRNQHAFSGD</sequence>
<evidence type="ECO:0000256" key="1">
    <source>
        <dbReference type="SAM" id="MobiDB-lite"/>
    </source>
</evidence>
<name>A0A6U4MGK8_HEMAN</name>
<accession>A0A6U4MGK8</accession>
<dbReference type="EMBL" id="HBFX01027112">
    <property type="protein sequence ID" value="CAD8963775.1"/>
    <property type="molecule type" value="Transcribed_RNA"/>
</dbReference>
<evidence type="ECO:0000313" key="2">
    <source>
        <dbReference type="EMBL" id="CAD8963775.1"/>
    </source>
</evidence>
<organism evidence="2">
    <name type="scientific">Hemiselmis andersenii</name>
    <name type="common">Cryptophyte alga</name>
    <dbReference type="NCBI Taxonomy" id="464988"/>
    <lineage>
        <taxon>Eukaryota</taxon>
        <taxon>Cryptophyceae</taxon>
        <taxon>Cryptomonadales</taxon>
        <taxon>Hemiselmidaceae</taxon>
        <taxon>Hemiselmis</taxon>
    </lineage>
</organism>
<reference evidence="2" key="1">
    <citation type="submission" date="2021-01" db="EMBL/GenBank/DDBJ databases">
        <authorList>
            <person name="Corre E."/>
            <person name="Pelletier E."/>
            <person name="Niang G."/>
            <person name="Scheremetjew M."/>
            <person name="Finn R."/>
            <person name="Kale V."/>
            <person name="Holt S."/>
            <person name="Cochrane G."/>
            <person name="Meng A."/>
            <person name="Brown T."/>
            <person name="Cohen L."/>
        </authorList>
    </citation>
    <scope>NUCLEOTIDE SEQUENCE</scope>
    <source>
        <strain evidence="2">CCMP644</strain>
    </source>
</reference>
<dbReference type="AlphaFoldDB" id="A0A6U4MGK8"/>
<gene>
    <name evidence="2" type="ORF">HAND00432_LOCUS16420</name>
</gene>
<proteinExistence type="predicted"/>
<feature type="region of interest" description="Disordered" evidence="1">
    <location>
        <begin position="94"/>
        <end position="120"/>
    </location>
</feature>
<protein>
    <submittedName>
        <fullName evidence="2">Uncharacterized protein</fullName>
    </submittedName>
</protein>
<feature type="compositionally biased region" description="Basic residues" evidence="1">
    <location>
        <begin position="101"/>
        <end position="110"/>
    </location>
</feature>